<feature type="region of interest" description="Disordered" evidence="1">
    <location>
        <begin position="1"/>
        <end position="31"/>
    </location>
</feature>
<feature type="compositionally biased region" description="Basic and acidic residues" evidence="1">
    <location>
        <begin position="1"/>
        <end position="24"/>
    </location>
</feature>
<name>A0AAV4NLT8_CAEEX</name>
<proteinExistence type="predicted"/>
<sequence>MDSRTGFGDRGERARLRMIEESRRSSRTSPTRSIVPFKQPNIFHVSLTKMHILEVNTLNHFQDSIQYPSDISMPPQFLTCPPQFLSKQNNVNPYSAFIPTSYGVIDSVCVAQCLIFPQQGGSFEGISQFLSRIMSSRRNRGKFTKIAPKWDEYWMELGYISQIVNSEWLSLMGNGGLETCDL</sequence>
<evidence type="ECO:0000313" key="3">
    <source>
        <dbReference type="Proteomes" id="UP001054945"/>
    </source>
</evidence>
<dbReference type="Proteomes" id="UP001054945">
    <property type="component" value="Unassembled WGS sequence"/>
</dbReference>
<evidence type="ECO:0000256" key="1">
    <source>
        <dbReference type="SAM" id="MobiDB-lite"/>
    </source>
</evidence>
<keyword evidence="3" id="KW-1185">Reference proteome</keyword>
<accession>A0AAV4NLT8</accession>
<organism evidence="2 3">
    <name type="scientific">Caerostris extrusa</name>
    <name type="common">Bark spider</name>
    <name type="synonym">Caerostris bankana</name>
    <dbReference type="NCBI Taxonomy" id="172846"/>
    <lineage>
        <taxon>Eukaryota</taxon>
        <taxon>Metazoa</taxon>
        <taxon>Ecdysozoa</taxon>
        <taxon>Arthropoda</taxon>
        <taxon>Chelicerata</taxon>
        <taxon>Arachnida</taxon>
        <taxon>Araneae</taxon>
        <taxon>Araneomorphae</taxon>
        <taxon>Entelegynae</taxon>
        <taxon>Araneoidea</taxon>
        <taxon>Araneidae</taxon>
        <taxon>Caerostris</taxon>
    </lineage>
</organism>
<dbReference type="AlphaFoldDB" id="A0AAV4NLT8"/>
<comment type="caution">
    <text evidence="2">The sequence shown here is derived from an EMBL/GenBank/DDBJ whole genome shotgun (WGS) entry which is preliminary data.</text>
</comment>
<gene>
    <name evidence="2" type="ORF">CEXT_322021</name>
</gene>
<dbReference type="EMBL" id="BPLR01021082">
    <property type="protein sequence ID" value="GIX85633.1"/>
    <property type="molecule type" value="Genomic_DNA"/>
</dbReference>
<reference evidence="2 3" key="1">
    <citation type="submission" date="2021-06" db="EMBL/GenBank/DDBJ databases">
        <title>Caerostris extrusa draft genome.</title>
        <authorList>
            <person name="Kono N."/>
            <person name="Arakawa K."/>
        </authorList>
    </citation>
    <scope>NUCLEOTIDE SEQUENCE [LARGE SCALE GENOMIC DNA]</scope>
</reference>
<protein>
    <submittedName>
        <fullName evidence="2">Uncharacterized protein</fullName>
    </submittedName>
</protein>
<evidence type="ECO:0000313" key="2">
    <source>
        <dbReference type="EMBL" id="GIX85633.1"/>
    </source>
</evidence>